<keyword evidence="4" id="KW-1185">Reference proteome</keyword>
<accession>A0ABS1DWQ3</accession>
<evidence type="ECO:0000259" key="2">
    <source>
        <dbReference type="Pfam" id="PF14346"/>
    </source>
</evidence>
<comment type="caution">
    <text evidence="3">The sequence shown here is derived from an EMBL/GenBank/DDBJ whole genome shotgun (WGS) entry which is preliminary data.</text>
</comment>
<feature type="compositionally biased region" description="Low complexity" evidence="1">
    <location>
        <begin position="169"/>
        <end position="182"/>
    </location>
</feature>
<dbReference type="InterPro" id="IPR025511">
    <property type="entry name" value="DUF4398"/>
</dbReference>
<reference evidence="3" key="1">
    <citation type="submission" date="2017-08" db="EMBL/GenBank/DDBJ databases">
        <authorList>
            <person name="Imhoff J.F."/>
            <person name="Rahn T."/>
            <person name="Kuenzel S."/>
            <person name="Neulinger S.C."/>
        </authorList>
    </citation>
    <scope>NUCLEOTIDE SEQUENCE</scope>
    <source>
        <strain evidence="3">IM 151</strain>
    </source>
</reference>
<organism evidence="3 4">
    <name type="scientific">Rubrivivax gelatinosus</name>
    <name type="common">Rhodocyclus gelatinosus</name>
    <name type="synonym">Rhodopseudomonas gelatinosa</name>
    <dbReference type="NCBI Taxonomy" id="28068"/>
    <lineage>
        <taxon>Bacteria</taxon>
        <taxon>Pseudomonadati</taxon>
        <taxon>Pseudomonadota</taxon>
        <taxon>Betaproteobacteria</taxon>
        <taxon>Burkholderiales</taxon>
        <taxon>Sphaerotilaceae</taxon>
        <taxon>Rubrivivax</taxon>
    </lineage>
</organism>
<feature type="compositionally biased region" description="Basic and acidic residues" evidence="1">
    <location>
        <begin position="183"/>
        <end position="195"/>
    </location>
</feature>
<feature type="region of interest" description="Disordered" evidence="1">
    <location>
        <begin position="1"/>
        <end position="93"/>
    </location>
</feature>
<feature type="domain" description="DUF4398" evidence="2">
    <location>
        <begin position="120"/>
        <end position="194"/>
    </location>
</feature>
<evidence type="ECO:0000313" key="3">
    <source>
        <dbReference type="EMBL" id="MBK1713615.1"/>
    </source>
</evidence>
<dbReference type="Gene3D" id="1.20.1270.390">
    <property type="match status" value="1"/>
</dbReference>
<gene>
    <name evidence="3" type="ORF">CKO43_12580</name>
</gene>
<name>A0ABS1DWQ3_RUBGE</name>
<dbReference type="EMBL" id="NRRU01000042">
    <property type="protein sequence ID" value="MBK1713615.1"/>
    <property type="molecule type" value="Genomic_DNA"/>
</dbReference>
<dbReference type="Proteomes" id="UP001041814">
    <property type="component" value="Unassembled WGS sequence"/>
</dbReference>
<evidence type="ECO:0000256" key="1">
    <source>
        <dbReference type="SAM" id="MobiDB-lite"/>
    </source>
</evidence>
<evidence type="ECO:0000313" key="4">
    <source>
        <dbReference type="Proteomes" id="UP001041814"/>
    </source>
</evidence>
<feature type="compositionally biased region" description="Basic and acidic residues" evidence="1">
    <location>
        <begin position="203"/>
        <end position="213"/>
    </location>
</feature>
<protein>
    <recommendedName>
        <fullName evidence="2">DUF4398 domain-containing protein</fullName>
    </recommendedName>
</protein>
<dbReference type="Pfam" id="PF14346">
    <property type="entry name" value="DUF4398"/>
    <property type="match status" value="1"/>
</dbReference>
<proteinExistence type="predicted"/>
<reference evidence="3" key="2">
    <citation type="journal article" date="2020" name="Microorganisms">
        <title>Osmotic Adaptation and Compatible Solute Biosynthesis of Phototrophic Bacteria as Revealed from Genome Analyses.</title>
        <authorList>
            <person name="Imhoff J.F."/>
            <person name="Rahn T."/>
            <person name="Kunzel S."/>
            <person name="Keller A."/>
            <person name="Neulinger S.C."/>
        </authorList>
    </citation>
    <scope>NUCLEOTIDE SEQUENCE</scope>
    <source>
        <strain evidence="3">IM 151</strain>
    </source>
</reference>
<feature type="region of interest" description="Disordered" evidence="1">
    <location>
        <begin position="158"/>
        <end position="213"/>
    </location>
</feature>
<sequence>MAAAGSPCLSFPDPTAAPGHGAQPPFGPQTGAPSVRCSTQPPAAGACVRLRTDSGRRQGHAVRSGPSPVPASRRTANGPGPIGRESMNTRTNHPTRRLLLPALVVAALALGACATTPPPAELGLANAALSHAVAAGAPEFAPVEMAAAREKMTRANKAMADQEPERARALAQQAQLDAQLAEARAESEKARRADGAMRAADGALREEMARQPK</sequence>